<dbReference type="PANTHER" id="PTHR14136">
    <property type="entry name" value="BTB_POZ DOMAIN-CONTAINING PROTEIN KCTD9"/>
    <property type="match status" value="1"/>
</dbReference>
<keyword evidence="1" id="KW-0472">Membrane</keyword>
<evidence type="ECO:0008006" key="4">
    <source>
        <dbReference type="Google" id="ProtNLM"/>
    </source>
</evidence>
<name>A0A916QBQ5_9FIRM</name>
<feature type="transmembrane region" description="Helical" evidence="1">
    <location>
        <begin position="57"/>
        <end position="77"/>
    </location>
</feature>
<dbReference type="InterPro" id="IPR051082">
    <property type="entry name" value="Pentapeptide-BTB/POZ_domain"/>
</dbReference>
<accession>A0A916QBQ5</accession>
<dbReference type="AlphaFoldDB" id="A0A916QBQ5"/>
<protein>
    <recommendedName>
        <fullName evidence="4">Pentapeptide repeat-containing protein</fullName>
    </recommendedName>
</protein>
<keyword evidence="1" id="KW-0812">Transmembrane</keyword>
<organism evidence="2 3">
    <name type="scientific">Anaerostipes butyraticus</name>
    <dbReference type="NCBI Taxonomy" id="645466"/>
    <lineage>
        <taxon>Bacteria</taxon>
        <taxon>Bacillati</taxon>
        <taxon>Bacillota</taxon>
        <taxon>Clostridia</taxon>
        <taxon>Lachnospirales</taxon>
        <taxon>Lachnospiraceae</taxon>
        <taxon>Anaerostipes</taxon>
    </lineage>
</organism>
<evidence type="ECO:0000313" key="2">
    <source>
        <dbReference type="EMBL" id="GFO86201.1"/>
    </source>
</evidence>
<evidence type="ECO:0000313" key="3">
    <source>
        <dbReference type="Proteomes" id="UP000613208"/>
    </source>
</evidence>
<dbReference type="PANTHER" id="PTHR14136:SF25">
    <property type="entry name" value="BTB_POZ DOMAIN-CONTAINING PROTEIN"/>
    <property type="match status" value="1"/>
</dbReference>
<keyword evidence="3" id="KW-1185">Reference proteome</keyword>
<feature type="transmembrane region" description="Helical" evidence="1">
    <location>
        <begin position="139"/>
        <end position="161"/>
    </location>
</feature>
<reference evidence="2" key="1">
    <citation type="submission" date="2020-06" db="EMBL/GenBank/DDBJ databases">
        <title>Characterization of fructooligosaccharide metabolism and fructooligosaccharide-degrading enzymes in human commensal butyrate producers.</title>
        <authorList>
            <person name="Tanno H."/>
            <person name="Fujii T."/>
            <person name="Hirano K."/>
            <person name="Maeno S."/>
            <person name="Tonozuka T."/>
            <person name="Sakamoto M."/>
            <person name="Ohkuma M."/>
            <person name="Tochio T."/>
            <person name="Endo A."/>
        </authorList>
    </citation>
    <scope>NUCLEOTIDE SEQUENCE</scope>
    <source>
        <strain evidence="2">JCM 17466</strain>
    </source>
</reference>
<dbReference type="Pfam" id="PF00805">
    <property type="entry name" value="Pentapeptide"/>
    <property type="match status" value="4"/>
</dbReference>
<evidence type="ECO:0000256" key="1">
    <source>
        <dbReference type="SAM" id="Phobius"/>
    </source>
</evidence>
<gene>
    <name evidence="2" type="ORF">ANBU17_25480</name>
</gene>
<dbReference type="Gene3D" id="2.160.20.80">
    <property type="entry name" value="E3 ubiquitin-protein ligase SopA"/>
    <property type="match status" value="4"/>
</dbReference>
<feature type="transmembrane region" description="Helical" evidence="1">
    <location>
        <begin position="20"/>
        <end position="37"/>
    </location>
</feature>
<dbReference type="EMBL" id="BLYI01000062">
    <property type="protein sequence ID" value="GFO86201.1"/>
    <property type="molecule type" value="Genomic_DNA"/>
</dbReference>
<sequence length="684" mass="78934">MKVKIRKLKEKIWKWIKNNLCIIFIVILFLILIKNFYELNYYSSYEKIYDGFIETIKVSVTILISMLGFSVSIYVFLNNTFQNRRNSNQFEREVIDLFQNRKRNKLMISVFFSAIAITVECIIIIFQSSVKAFFSAMKISLSLSVYTAITGIILITLYNIYKLVHFTYGIINYEEGLSKLAKQQMDEYDKISYYQEMTKGEFLNLVNNIEVIVERLIENHSHAKMSSTYDSDLKRAICDGITDSGDITTREILAEDYKKIINYRNLLLQNKSIADSRNVAMGDQIKSIMNRLFQNYLKSELLTGVSISNFTICNADLEKTSFSNSLLKNIYFDGKTNLKNTDFRDSTLNGVHFKETNCENANFTNCKLIGILFDTKMKLQRTIFTNADLSGMDRIGPCDKEGALLNFDYSNFSKANLSHLDIYNTTFEFADFSDVRLVDAKIGDSAQKENNIIFSYANMEKANLLRSIIKRCNFQNANLQEATFTYSILEKVSFEEARLNKSSFSECKIENCYFGKSYCANLSMKGAIISDSSFIFAIMISVDMSNVHLEQISFCDAVCRDTLWINARIENSNFERCVLSNARFVGDAKNRIRISNCKFINTNFSDVAIANVEFYKCDFKGADFTNARLINVKFIECKNLDNTVTQKIWMEEVAFIKSEKPKYGKLEDLNWRHFSEESYGKEAI</sequence>
<keyword evidence="1" id="KW-1133">Transmembrane helix</keyword>
<proteinExistence type="predicted"/>
<feature type="transmembrane region" description="Helical" evidence="1">
    <location>
        <begin position="106"/>
        <end position="127"/>
    </location>
</feature>
<dbReference type="InterPro" id="IPR001646">
    <property type="entry name" value="5peptide_repeat"/>
</dbReference>
<dbReference type="Proteomes" id="UP000613208">
    <property type="component" value="Unassembled WGS sequence"/>
</dbReference>
<dbReference type="RefSeq" id="WP_201311868.1">
    <property type="nucleotide sequence ID" value="NZ_BLYI01000062.1"/>
</dbReference>
<dbReference type="SUPFAM" id="SSF141571">
    <property type="entry name" value="Pentapeptide repeat-like"/>
    <property type="match status" value="2"/>
</dbReference>
<comment type="caution">
    <text evidence="2">The sequence shown here is derived from an EMBL/GenBank/DDBJ whole genome shotgun (WGS) entry which is preliminary data.</text>
</comment>